<reference evidence="2" key="1">
    <citation type="submission" date="2021-02" db="EMBL/GenBank/DDBJ databases">
        <authorList>
            <person name="Nowell W R."/>
        </authorList>
    </citation>
    <scope>NUCLEOTIDE SEQUENCE</scope>
</reference>
<evidence type="ECO:0000313" key="2">
    <source>
        <dbReference type="EMBL" id="CAF0964828.1"/>
    </source>
</evidence>
<accession>A0A814E563</accession>
<evidence type="ECO:0000313" key="3">
    <source>
        <dbReference type="EMBL" id="CAF4120773.1"/>
    </source>
</evidence>
<evidence type="ECO:0000256" key="1">
    <source>
        <dbReference type="SAM" id="MobiDB-lite"/>
    </source>
</evidence>
<dbReference type="Proteomes" id="UP000663864">
    <property type="component" value="Unassembled WGS sequence"/>
</dbReference>
<proteinExistence type="predicted"/>
<gene>
    <name evidence="3" type="ORF">JBS370_LOCUS32617</name>
    <name evidence="2" type="ORF">ZHD862_LOCUS10692</name>
</gene>
<feature type="region of interest" description="Disordered" evidence="1">
    <location>
        <begin position="169"/>
        <end position="191"/>
    </location>
</feature>
<feature type="region of interest" description="Disordered" evidence="1">
    <location>
        <begin position="1"/>
        <end position="33"/>
    </location>
</feature>
<sequence>MSKQNGNSAIDNTQDSIQSKSTPSQQNYTTSSDNLNTINHHDFIIHMLNEWIKNNAAEFDIPNGKLIENEDFRLSIGGNESDISTSILCSCGINIQLGSIHGNISLSNYYKHLKSKKCIKKKKILKYVNDKSNEIVEQASSDAERPQSNSISEDIQCLASTISIDKPGTMSKLCKRTTDQDNNSFSKKKRV</sequence>
<evidence type="ECO:0000313" key="4">
    <source>
        <dbReference type="Proteomes" id="UP000663864"/>
    </source>
</evidence>
<dbReference type="EMBL" id="CAJNOT010000387">
    <property type="protein sequence ID" value="CAF0964828.1"/>
    <property type="molecule type" value="Genomic_DNA"/>
</dbReference>
<dbReference type="EMBL" id="CAJOBD010008774">
    <property type="protein sequence ID" value="CAF4120773.1"/>
    <property type="molecule type" value="Genomic_DNA"/>
</dbReference>
<protein>
    <submittedName>
        <fullName evidence="2">Uncharacterized protein</fullName>
    </submittedName>
</protein>
<dbReference type="AlphaFoldDB" id="A0A814E563"/>
<dbReference type="Proteomes" id="UP000663836">
    <property type="component" value="Unassembled WGS sequence"/>
</dbReference>
<comment type="caution">
    <text evidence="2">The sequence shown here is derived from an EMBL/GenBank/DDBJ whole genome shotgun (WGS) entry which is preliminary data.</text>
</comment>
<organism evidence="2 4">
    <name type="scientific">Rotaria sordida</name>
    <dbReference type="NCBI Taxonomy" id="392033"/>
    <lineage>
        <taxon>Eukaryota</taxon>
        <taxon>Metazoa</taxon>
        <taxon>Spiralia</taxon>
        <taxon>Gnathifera</taxon>
        <taxon>Rotifera</taxon>
        <taxon>Eurotatoria</taxon>
        <taxon>Bdelloidea</taxon>
        <taxon>Philodinida</taxon>
        <taxon>Philodinidae</taxon>
        <taxon>Rotaria</taxon>
    </lineage>
</organism>
<name>A0A814E563_9BILA</name>